<dbReference type="PANTHER" id="PTHR30376:SF3">
    <property type="entry name" value="RNA POLYMERASE SIGMA FACTOR RPOH"/>
    <property type="match status" value="1"/>
</dbReference>
<evidence type="ECO:0000256" key="3">
    <source>
        <dbReference type="ARBA" id="ARBA00023082"/>
    </source>
</evidence>
<accession>A0A2S5KU34</accession>
<dbReference type="PROSITE" id="PS00716">
    <property type="entry name" value="SIGMA70_2"/>
    <property type="match status" value="1"/>
</dbReference>
<dbReference type="EMBL" id="PRLP01000015">
    <property type="protein sequence ID" value="PPC78371.1"/>
    <property type="molecule type" value="Genomic_DNA"/>
</dbReference>
<keyword evidence="3 6" id="KW-0731">Sigma factor</keyword>
<keyword evidence="4 6" id="KW-0238">DNA-binding</keyword>
<dbReference type="Gene3D" id="1.20.140.160">
    <property type="match status" value="1"/>
</dbReference>
<dbReference type="Pfam" id="PF04542">
    <property type="entry name" value="Sigma70_r2"/>
    <property type="match status" value="1"/>
</dbReference>
<comment type="caution">
    <text evidence="9">The sequence shown here is derived from an EMBL/GenBank/DDBJ whole genome shotgun (WGS) entry which is preliminary data.</text>
</comment>
<evidence type="ECO:0000256" key="5">
    <source>
        <dbReference type="ARBA" id="ARBA00023163"/>
    </source>
</evidence>
<dbReference type="Gene3D" id="1.20.120.1810">
    <property type="match status" value="1"/>
</dbReference>
<dbReference type="GO" id="GO:0016987">
    <property type="term" value="F:sigma factor activity"/>
    <property type="evidence" value="ECO:0007669"/>
    <property type="project" value="UniProtKB-KW"/>
</dbReference>
<evidence type="ECO:0000256" key="1">
    <source>
        <dbReference type="ARBA" id="ARBA00007788"/>
    </source>
</evidence>
<dbReference type="OrthoDB" id="5289306at2"/>
<evidence type="ECO:0000313" key="10">
    <source>
        <dbReference type="Proteomes" id="UP000238196"/>
    </source>
</evidence>
<proteinExistence type="inferred from homology"/>
<name>A0A2S5KU34_9PROT</name>
<evidence type="ECO:0000259" key="7">
    <source>
        <dbReference type="PROSITE" id="PS00715"/>
    </source>
</evidence>
<evidence type="ECO:0000256" key="4">
    <source>
        <dbReference type="ARBA" id="ARBA00023125"/>
    </source>
</evidence>
<dbReference type="PROSITE" id="PS00715">
    <property type="entry name" value="SIGMA70_1"/>
    <property type="match status" value="1"/>
</dbReference>
<organism evidence="9 10">
    <name type="scientific">Proteobacteria bacterium 228</name>
    <dbReference type="NCBI Taxonomy" id="2083153"/>
    <lineage>
        <taxon>Bacteria</taxon>
        <taxon>Pseudomonadati</taxon>
        <taxon>Pseudomonadota</taxon>
    </lineage>
</organism>
<dbReference type="CDD" id="cd06171">
    <property type="entry name" value="Sigma70_r4"/>
    <property type="match status" value="1"/>
</dbReference>
<dbReference type="GO" id="GO:0006352">
    <property type="term" value="P:DNA-templated transcription initiation"/>
    <property type="evidence" value="ECO:0007669"/>
    <property type="project" value="InterPro"/>
</dbReference>
<dbReference type="PRINTS" id="PR00046">
    <property type="entry name" value="SIGMA70FCT"/>
</dbReference>
<dbReference type="InterPro" id="IPR013325">
    <property type="entry name" value="RNA_pol_sigma_r2"/>
</dbReference>
<dbReference type="PANTHER" id="PTHR30376">
    <property type="entry name" value="SIGMA FACTOR RPOH HEAT SHOCK RELATED"/>
    <property type="match status" value="1"/>
</dbReference>
<dbReference type="InterPro" id="IPR013324">
    <property type="entry name" value="RNA_pol_sigma_r3/r4-like"/>
</dbReference>
<sequence length="294" mass="33975">MYWKSADAYNEEGDVMGMPHFSPGRDIHHFIHKANAIKSLSKAEELELSRKSKLNDKESIEKLVLANLKSVIWIAYSYRGYGLPIADLIQEGTAGLMKALKGHDPDRNIRLSTFAAYWIRAEIHKYVIKHSRIMNVATNKEQHKLFFKLRAEFKNASLSEAEVDDIAERLAVSREAVKEMELRLKGKDMTYVEYDEGRDDDGYEMDVVRGLESLEFNPERMFIRERNATENYQALSHALAMLDPRSRDIISSRWLTDNKMSLQELADRYEISSERVRQLEAKALKDIQKTLLGT</sequence>
<comment type="similarity">
    <text evidence="1 6">Belongs to the sigma-70 factor family.</text>
</comment>
<keyword evidence="5 6" id="KW-0804">Transcription</keyword>
<dbReference type="Proteomes" id="UP000238196">
    <property type="component" value="Unassembled WGS sequence"/>
</dbReference>
<dbReference type="InterPro" id="IPR007630">
    <property type="entry name" value="RNA_pol_sigma70_r4"/>
</dbReference>
<comment type="function">
    <text evidence="6">Sigma factors are initiation factors that promote the attachment of RNA polymerase to specific initiation sites and are then released.</text>
</comment>
<keyword evidence="2 6" id="KW-0805">Transcription regulation</keyword>
<dbReference type="SUPFAM" id="SSF88946">
    <property type="entry name" value="Sigma2 domain of RNA polymerase sigma factors"/>
    <property type="match status" value="1"/>
</dbReference>
<feature type="domain" description="RNA polymerase sigma-70" evidence="8">
    <location>
        <begin position="261"/>
        <end position="287"/>
    </location>
</feature>
<dbReference type="GO" id="GO:0003677">
    <property type="term" value="F:DNA binding"/>
    <property type="evidence" value="ECO:0007669"/>
    <property type="project" value="UniProtKB-KW"/>
</dbReference>
<dbReference type="SUPFAM" id="SSF88659">
    <property type="entry name" value="Sigma3 and sigma4 domains of RNA polymerase sigma factors"/>
    <property type="match status" value="1"/>
</dbReference>
<dbReference type="AlphaFoldDB" id="A0A2S5KU34"/>
<dbReference type="InterPro" id="IPR007627">
    <property type="entry name" value="RNA_pol_sigma70_r2"/>
</dbReference>
<dbReference type="InterPro" id="IPR000943">
    <property type="entry name" value="RNA_pol_sigma70"/>
</dbReference>
<reference evidence="9 10" key="1">
    <citation type="submission" date="2018-02" db="EMBL/GenBank/DDBJ databases">
        <title>novel marine gammaproteobacteria from coastal saline agro ecosystem.</title>
        <authorList>
            <person name="Krishnan R."/>
            <person name="Ramesh Kumar N."/>
        </authorList>
    </citation>
    <scope>NUCLEOTIDE SEQUENCE [LARGE SCALE GENOMIC DNA]</scope>
    <source>
        <strain evidence="9 10">228</strain>
    </source>
</reference>
<evidence type="ECO:0000256" key="2">
    <source>
        <dbReference type="ARBA" id="ARBA00023015"/>
    </source>
</evidence>
<dbReference type="InterPro" id="IPR050813">
    <property type="entry name" value="Sigma-70_Factor"/>
</dbReference>
<protein>
    <recommendedName>
        <fullName evidence="6">RNA polymerase sigma factor</fullName>
    </recommendedName>
</protein>
<dbReference type="NCBIfam" id="TIGR02937">
    <property type="entry name" value="sigma70-ECF"/>
    <property type="match status" value="1"/>
</dbReference>
<evidence type="ECO:0000313" key="9">
    <source>
        <dbReference type="EMBL" id="PPC78371.1"/>
    </source>
</evidence>
<feature type="domain" description="RNA polymerase sigma-70" evidence="7">
    <location>
        <begin position="87"/>
        <end position="100"/>
    </location>
</feature>
<evidence type="ECO:0000256" key="6">
    <source>
        <dbReference type="RuleBase" id="RU362124"/>
    </source>
</evidence>
<evidence type="ECO:0000259" key="8">
    <source>
        <dbReference type="PROSITE" id="PS00716"/>
    </source>
</evidence>
<gene>
    <name evidence="9" type="ORF">C4K68_04760</name>
</gene>
<dbReference type="NCBIfam" id="NF005143">
    <property type="entry name" value="PRK06596.1"/>
    <property type="match status" value="1"/>
</dbReference>
<dbReference type="InterPro" id="IPR014284">
    <property type="entry name" value="RNA_pol_sigma-70_dom"/>
</dbReference>
<dbReference type="Pfam" id="PF04545">
    <property type="entry name" value="Sigma70_r4"/>
    <property type="match status" value="1"/>
</dbReference>